<dbReference type="EMBL" id="HQ630627">
    <property type="protein sequence ID" value="AEH03503.1"/>
    <property type="molecule type" value="Genomic_DNA"/>
</dbReference>
<evidence type="ECO:0000313" key="3">
    <source>
        <dbReference type="Proteomes" id="UP000008388"/>
    </source>
</evidence>
<dbReference type="Proteomes" id="UP000008388">
    <property type="component" value="Segment"/>
</dbReference>
<name>F8SJV8_BPPA3</name>
<organism evidence="2 3">
    <name type="scientific">Pseudomonas phage PhiPA3</name>
    <name type="common">Pseudomonas aeruginosa phage PhiPA3</name>
    <dbReference type="NCBI Taxonomy" id="998086"/>
    <lineage>
        <taxon>Viruses</taxon>
        <taxon>Duplodnaviria</taxon>
        <taxon>Heunggongvirae</taxon>
        <taxon>Uroviricota</taxon>
        <taxon>Caudoviricetes</taxon>
        <taxon>Chimalliviridae</taxon>
        <taxon>Miltoncavirus</taxon>
        <taxon>Miltoncavirus PhiPA3</taxon>
    </lineage>
</organism>
<feature type="compositionally biased region" description="Polar residues" evidence="1">
    <location>
        <begin position="1"/>
        <end position="10"/>
    </location>
</feature>
<protein>
    <submittedName>
        <fullName evidence="2">Uncharacterized protein 079</fullName>
    </submittedName>
</protein>
<evidence type="ECO:0000313" key="2">
    <source>
        <dbReference type="EMBL" id="AEH03503.1"/>
    </source>
</evidence>
<feature type="region of interest" description="Disordered" evidence="1">
    <location>
        <begin position="1"/>
        <end position="107"/>
    </location>
</feature>
<gene>
    <name evidence="2" type="primary">079</name>
</gene>
<reference evidence="2 3" key="1">
    <citation type="journal article" date="2011" name="Microbiology">
        <title>The Pseudomonas aeruginosa generalized transducing phage phiPA3 is a new member of the phiKZ-like group of 'jumbo' phages, and infects model laboratory strains and clinical isolates from cystic fibrosis patients.</title>
        <authorList>
            <person name="Monson R."/>
            <person name="Foulds I."/>
            <person name="Foweraker J."/>
            <person name="Welch M."/>
            <person name="Salmond G.P."/>
        </authorList>
    </citation>
    <scope>NUCLEOTIDE SEQUENCE [LARGE SCALE GENOMIC DNA]</scope>
</reference>
<accession>F8SJV8</accession>
<evidence type="ECO:0000256" key="1">
    <source>
        <dbReference type="SAM" id="MobiDB-lite"/>
    </source>
</evidence>
<keyword evidence="3" id="KW-1185">Reference proteome</keyword>
<organismHost>
    <name type="scientific">Pseudomonas aeruginosa</name>
    <dbReference type="NCBI Taxonomy" id="287"/>
</organismHost>
<dbReference type="RefSeq" id="YP_009217159.1">
    <property type="nucleotide sequence ID" value="NC_028999.1"/>
</dbReference>
<dbReference type="GeneID" id="26643608"/>
<dbReference type="OrthoDB" id="22604at10239"/>
<sequence>MSNKNRNRTFNLADVQKGAVTIPESKVGTEAAVEIPETTTAAVDLEDPSSESYNDDKAVTHELPDDDKSESDAGDPVDSDQDVSEGTEEPASVDVSDLPVETVTEESPQVRDINQLAVGEWTLEELESYIDGSFGNIYRSKLEDVLEEHRRRVEKLDHAWSLQECREFLTQNIIPEKTSTGAWKNDVTRALRRPGSWTTQELEAWALGEIKAVGLSTNAELAIELKDRLGLQVNTVDPDNVIKAYKVRTGNGLSTVVQEHTGSVPTIATQALSTEAKAEAVAAITYQGLTPVNQSYIENTLKEYAAAVAVNKPVTPENGLRAQKALDNLLRYVINLQDPAGFKSGMDIILNFVRANRGPQGVFNDTYAFRFTENLTMQNGIQESHINLITLFNVYASENREARAQADIPTLIALFPSNKHSLLLQYFSKVA</sequence>
<feature type="compositionally biased region" description="Basic and acidic residues" evidence="1">
    <location>
        <begin position="54"/>
        <end position="63"/>
    </location>
</feature>
<feature type="compositionally biased region" description="Acidic residues" evidence="1">
    <location>
        <begin position="64"/>
        <end position="88"/>
    </location>
</feature>
<dbReference type="KEGG" id="vg:26643608"/>
<proteinExistence type="predicted"/>